<evidence type="ECO:0000313" key="5">
    <source>
        <dbReference type="EMBL" id="EGG14845.1"/>
    </source>
</evidence>
<evidence type="ECO:0008006" key="7">
    <source>
        <dbReference type="Google" id="ProtNLM"/>
    </source>
</evidence>
<dbReference type="PANTHER" id="PTHR31378">
    <property type="entry name" value="EGF-LIKE DOMAIN-CONTAINING PROTEIN-RELATED-RELATED"/>
    <property type="match status" value="1"/>
</dbReference>
<evidence type="ECO:0000256" key="2">
    <source>
        <dbReference type="SAM" id="Phobius"/>
    </source>
</evidence>
<feature type="compositionally biased region" description="Low complexity" evidence="1">
    <location>
        <begin position="830"/>
        <end position="845"/>
    </location>
</feature>
<dbReference type="KEGG" id="dfa:DFA_10718"/>
<organism evidence="5 6">
    <name type="scientific">Cavenderia fasciculata</name>
    <name type="common">Slime mold</name>
    <name type="synonym">Dictyostelium fasciculatum</name>
    <dbReference type="NCBI Taxonomy" id="261658"/>
    <lineage>
        <taxon>Eukaryota</taxon>
        <taxon>Amoebozoa</taxon>
        <taxon>Evosea</taxon>
        <taxon>Eumycetozoa</taxon>
        <taxon>Dictyostelia</taxon>
        <taxon>Acytosteliales</taxon>
        <taxon>Cavenderiaceae</taxon>
        <taxon>Cavenderia</taxon>
    </lineage>
</organism>
<feature type="region of interest" description="Disordered" evidence="1">
    <location>
        <begin position="826"/>
        <end position="847"/>
    </location>
</feature>
<dbReference type="InterPro" id="IPR056645">
    <property type="entry name" value="DUF7743"/>
</dbReference>
<evidence type="ECO:0000313" key="6">
    <source>
        <dbReference type="Proteomes" id="UP000007797"/>
    </source>
</evidence>
<keyword evidence="2" id="KW-0472">Membrane</keyword>
<sequence>MGDSSSLSLESYQNGPNSCTIQINVLIQFTSKSSIDWQTGIKSIYGGDVKPLIDGGELVSWDNSTLEQLWTIRNYQVPLSGSLPTSKYQINSNNQPIQSFTYYCKKITLPLSLNEYFNFQYNIDQNEIQVYVNISYQSPGFGRNDYVGNQSTCLFQQFIPCQLHPVIIEKGQVQRGLFKLIVPVGDNMMVGGVSLTADILRFTLSDTISNLTITLPKLFYSNDNGNINCIGYNDTNSMNGIISSRNNPNIMCLIQRNQTSILLPSSSSSGQTNKVKMTRVQGSQLNGFYLFDSKLSNGVTNITITSLLTSSIPNQSFLFKNNFNNPFNLIITKNQSNIDWNNTMITIQSNQNSLFLPSSYIQVLTGTSGNQSPRLSLPINYPFGLKSKTDSSIQLPLPFVNSNGYRINYNSSILSSTSSNPFLLFSSSLNNNQNQLEYDNLAPKLNNIIVDLIDYNTISIRLFVSDDISGVEKINVNDWKVLTLSDIKLGSPKSALFTSIINIGNNNNNNNNNQLQSTSSNRLPIGFIEVFDKAGNSKRYFENDIIGTKFIKIRRLLPNQLQLEDLKLFEFKPSSIDSNNLDNSVELTFGLKNDSMIDKNWKPWIKCSFSPFSKPVLFQGAWVESLGLYKIIIDIPRGILSGKLVYHFLYDWIDHDLIDLTFEKSLTIINEQGDIIGPIVHFMNIANDNNQKIIFSFTIQDMFGNGFMSKKNVSDGNSYYGGYFELGVMSTRDPIPFNFTLYSVPASQIINSANSTMVNINCTILYNNSASTPTTCQPQTYQVSYLKLCDDGNNCNTFDLYGDSYPYNPFKSFSNGIPPNLPVTCPVTPPSNSSSNPNSNSSSPPILKSFEYRQSKTNPFEMMFSLEIIDTSGSGLSPRHSPFIYLISNTWELFSIQIPINNNNSNNVNNDTIIVGNGLKTSGLIQFNNTIPFGGQQQVLMSIYGLTDNNLNTRGYDSSELSSLFDVNSMLSLLGPASSESLPTISSITPVDAKGGVTTIKGLNLQDYSNQTNTKIYLNCMDSTPIQQPTILGLFIIGGNNTNQTTNDDEEIMVIAKIESPISSQRCLCNIQVFDQLSNPLILSPINFIPSSPPCQLASLYPTNNSSSSSSNSSSLYPIQCSNQGKCDNEIGCKCNVGTFTGADCSFLPLIEFPPIASIKSPSVGFKTNQSQADISIIELRELSFDNNSIIVNSYQLDWKLIYNQSSSLIYTSVLPNQLKTTLNVTIDFLGYVKSGNNNNNQYGGNNINTVKYTINMTSYTFDSPLNPLQLIMLASIGNVINGNDQEERDACLTKLIGYSNNKQVYDMTWLQIGVNDQALYSRFIHNATIDGDRPVIVSNTLVDFNVSAGSDNNNKKKSTFKIGITVPYYRQSISIDPTFQMIVDPNYNTRQSKGGSKRGENSLDQIYKCLNMTQRWEGPIDEPPLLSQNLLIGFIVAVILFGLVTTTLVVLLIKYKYHVKLFLIKSKIIKD</sequence>
<keyword evidence="2" id="KW-1133">Transmembrane helix</keyword>
<feature type="domain" description="DUF7034" evidence="3">
    <location>
        <begin position="845"/>
        <end position="965"/>
    </location>
</feature>
<dbReference type="InterPro" id="IPR055462">
    <property type="entry name" value="DUF7034"/>
</dbReference>
<evidence type="ECO:0000259" key="4">
    <source>
        <dbReference type="Pfam" id="PF24893"/>
    </source>
</evidence>
<dbReference type="Proteomes" id="UP000007797">
    <property type="component" value="Unassembled WGS sequence"/>
</dbReference>
<keyword evidence="2" id="KW-0812">Transmembrane</keyword>
<dbReference type="RefSeq" id="XP_004351361.1">
    <property type="nucleotide sequence ID" value="XM_004351309.1"/>
</dbReference>
<reference evidence="6" key="1">
    <citation type="journal article" date="2011" name="Genome Res.">
        <title>Phylogeny-wide analysis of social amoeba genomes highlights ancient origins for complex intercellular communication.</title>
        <authorList>
            <person name="Heidel A.J."/>
            <person name="Lawal H.M."/>
            <person name="Felder M."/>
            <person name="Schilde C."/>
            <person name="Helps N.R."/>
            <person name="Tunggal B."/>
            <person name="Rivero F."/>
            <person name="John U."/>
            <person name="Schleicher M."/>
            <person name="Eichinger L."/>
            <person name="Platzer M."/>
            <person name="Noegel A.A."/>
            <person name="Schaap P."/>
            <person name="Gloeckner G."/>
        </authorList>
    </citation>
    <scope>NUCLEOTIDE SEQUENCE [LARGE SCALE GENOMIC DNA]</scope>
    <source>
        <strain evidence="6">SH3</strain>
    </source>
</reference>
<dbReference type="Pfam" id="PF24893">
    <property type="entry name" value="DUF7743"/>
    <property type="match status" value="1"/>
</dbReference>
<keyword evidence="6" id="KW-1185">Reference proteome</keyword>
<dbReference type="EMBL" id="GL883027">
    <property type="protein sequence ID" value="EGG14845.1"/>
    <property type="molecule type" value="Genomic_DNA"/>
</dbReference>
<feature type="transmembrane region" description="Helical" evidence="2">
    <location>
        <begin position="1431"/>
        <end position="1454"/>
    </location>
</feature>
<evidence type="ECO:0000256" key="1">
    <source>
        <dbReference type="SAM" id="MobiDB-lite"/>
    </source>
</evidence>
<protein>
    <recommendedName>
        <fullName evidence="7">EGF-like domain-containing protein</fullName>
    </recommendedName>
</protein>
<dbReference type="GeneID" id="14866792"/>
<feature type="domain" description="DUF7743" evidence="4">
    <location>
        <begin position="438"/>
        <end position="550"/>
    </location>
</feature>
<proteinExistence type="predicted"/>
<evidence type="ECO:0000259" key="3">
    <source>
        <dbReference type="Pfam" id="PF23033"/>
    </source>
</evidence>
<accession>F4QB73</accession>
<gene>
    <name evidence="5" type="ORF">DFA_10718</name>
</gene>
<name>F4QB73_CACFS</name>
<dbReference type="Pfam" id="PF23033">
    <property type="entry name" value="DUF7034"/>
    <property type="match status" value="1"/>
</dbReference>